<evidence type="ECO:0000256" key="3">
    <source>
        <dbReference type="ARBA" id="ARBA00013194"/>
    </source>
</evidence>
<evidence type="ECO:0000256" key="5">
    <source>
        <dbReference type="ARBA" id="ARBA00023110"/>
    </source>
</evidence>
<keyword evidence="9" id="KW-0131">Cell cycle</keyword>
<proteinExistence type="inferred from homology"/>
<dbReference type="InterPro" id="IPR008880">
    <property type="entry name" value="Trigger_fac_C"/>
</dbReference>
<protein>
    <recommendedName>
        <fullName evidence="4 9">Trigger factor</fullName>
        <shortName evidence="9">TF</shortName>
        <ecNumber evidence="3 9">5.2.1.8</ecNumber>
    </recommendedName>
    <alternativeName>
        <fullName evidence="8 9">PPIase</fullName>
    </alternativeName>
</protein>
<dbReference type="NCBIfam" id="TIGR00115">
    <property type="entry name" value="tig"/>
    <property type="match status" value="1"/>
</dbReference>
<dbReference type="InterPro" id="IPR001179">
    <property type="entry name" value="PPIase_FKBP_dom"/>
</dbReference>
<evidence type="ECO:0000256" key="10">
    <source>
        <dbReference type="SAM" id="MobiDB-lite"/>
    </source>
</evidence>
<dbReference type="Pfam" id="PF00254">
    <property type="entry name" value="FKBP_C"/>
    <property type="match status" value="1"/>
</dbReference>
<keyword evidence="6 9" id="KW-0143">Chaperone</keyword>
<dbReference type="HAMAP" id="MF_00303">
    <property type="entry name" value="Trigger_factor_Tig"/>
    <property type="match status" value="1"/>
</dbReference>
<comment type="catalytic activity">
    <reaction evidence="1 9">
        <text>[protein]-peptidylproline (omega=180) = [protein]-peptidylproline (omega=0)</text>
        <dbReference type="Rhea" id="RHEA:16237"/>
        <dbReference type="Rhea" id="RHEA-COMP:10747"/>
        <dbReference type="Rhea" id="RHEA-COMP:10748"/>
        <dbReference type="ChEBI" id="CHEBI:83833"/>
        <dbReference type="ChEBI" id="CHEBI:83834"/>
        <dbReference type="EC" id="5.2.1.8"/>
    </reaction>
</comment>
<evidence type="ECO:0000313" key="14">
    <source>
        <dbReference type="EMBL" id="HGU31775.1"/>
    </source>
</evidence>
<comment type="caution">
    <text evidence="14">The sequence shown here is derived from an EMBL/GenBank/DDBJ whole genome shotgun (WGS) entry which is preliminary data.</text>
</comment>
<comment type="subcellular location">
    <subcellularLocation>
        <location evidence="9">Cytoplasm</location>
    </subcellularLocation>
    <text evidence="9">About half TF is bound to the ribosome near the polypeptide exit tunnel while the other half is free in the cytoplasm.</text>
</comment>
<dbReference type="SUPFAM" id="SSF54534">
    <property type="entry name" value="FKBP-like"/>
    <property type="match status" value="1"/>
</dbReference>
<evidence type="ECO:0000259" key="13">
    <source>
        <dbReference type="Pfam" id="PF05698"/>
    </source>
</evidence>
<name>A0A7C4RMA2_9BACT</name>
<dbReference type="Pfam" id="PF05697">
    <property type="entry name" value="Trigger_N"/>
    <property type="match status" value="1"/>
</dbReference>
<evidence type="ECO:0000259" key="12">
    <source>
        <dbReference type="Pfam" id="PF05697"/>
    </source>
</evidence>
<comment type="function">
    <text evidence="9">Involved in protein export. Acts as a chaperone by maintaining the newly synthesized protein in an open conformation. Functions as a peptidyl-prolyl cis-trans isomerase.</text>
</comment>
<dbReference type="InterPro" id="IPR027304">
    <property type="entry name" value="Trigger_fact/SurA_dom_sf"/>
</dbReference>
<feature type="domain" description="Trigger factor ribosome-binding bacterial" evidence="12">
    <location>
        <begin position="1"/>
        <end position="139"/>
    </location>
</feature>
<dbReference type="GO" id="GO:0015031">
    <property type="term" value="P:protein transport"/>
    <property type="evidence" value="ECO:0007669"/>
    <property type="project" value="UniProtKB-UniRule"/>
</dbReference>
<dbReference type="InterPro" id="IPR036611">
    <property type="entry name" value="Trigger_fac_ribosome-bd_sf"/>
</dbReference>
<evidence type="ECO:0000256" key="4">
    <source>
        <dbReference type="ARBA" id="ARBA00016902"/>
    </source>
</evidence>
<evidence type="ECO:0000256" key="7">
    <source>
        <dbReference type="ARBA" id="ARBA00023235"/>
    </source>
</evidence>
<reference evidence="14" key="1">
    <citation type="journal article" date="2020" name="mSystems">
        <title>Genome- and Community-Level Interaction Insights into Carbon Utilization and Element Cycling Functions of Hydrothermarchaeota in Hydrothermal Sediment.</title>
        <authorList>
            <person name="Zhou Z."/>
            <person name="Liu Y."/>
            <person name="Xu W."/>
            <person name="Pan J."/>
            <person name="Luo Z.H."/>
            <person name="Li M."/>
        </authorList>
    </citation>
    <scope>NUCLEOTIDE SEQUENCE [LARGE SCALE GENOMIC DNA]</scope>
    <source>
        <strain evidence="14">SpSt-477</strain>
    </source>
</reference>
<accession>A0A7C4RMA2</accession>
<dbReference type="GO" id="GO:0043335">
    <property type="term" value="P:protein unfolding"/>
    <property type="evidence" value="ECO:0007669"/>
    <property type="project" value="TreeGrafter"/>
</dbReference>
<evidence type="ECO:0000256" key="2">
    <source>
        <dbReference type="ARBA" id="ARBA00005464"/>
    </source>
</evidence>
<dbReference type="GO" id="GO:0003755">
    <property type="term" value="F:peptidyl-prolyl cis-trans isomerase activity"/>
    <property type="evidence" value="ECO:0007669"/>
    <property type="project" value="UniProtKB-UniRule"/>
</dbReference>
<evidence type="ECO:0000256" key="1">
    <source>
        <dbReference type="ARBA" id="ARBA00000971"/>
    </source>
</evidence>
<dbReference type="SUPFAM" id="SSF102735">
    <property type="entry name" value="Trigger factor ribosome-binding domain"/>
    <property type="match status" value="1"/>
</dbReference>
<dbReference type="PANTHER" id="PTHR30560:SF3">
    <property type="entry name" value="TRIGGER FACTOR-LIKE PROTEIN TIG, CHLOROPLASTIC"/>
    <property type="match status" value="1"/>
</dbReference>
<evidence type="ECO:0000256" key="9">
    <source>
        <dbReference type="HAMAP-Rule" id="MF_00303"/>
    </source>
</evidence>
<evidence type="ECO:0000256" key="6">
    <source>
        <dbReference type="ARBA" id="ARBA00023186"/>
    </source>
</evidence>
<dbReference type="GO" id="GO:0051083">
    <property type="term" value="P:'de novo' cotranslational protein folding"/>
    <property type="evidence" value="ECO:0007669"/>
    <property type="project" value="TreeGrafter"/>
</dbReference>
<dbReference type="GO" id="GO:0044183">
    <property type="term" value="F:protein folding chaperone"/>
    <property type="evidence" value="ECO:0007669"/>
    <property type="project" value="TreeGrafter"/>
</dbReference>
<dbReference type="GO" id="GO:0051301">
    <property type="term" value="P:cell division"/>
    <property type="evidence" value="ECO:0007669"/>
    <property type="project" value="UniProtKB-KW"/>
</dbReference>
<dbReference type="EC" id="5.2.1.8" evidence="3 9"/>
<organism evidence="14">
    <name type="scientific">Desulfatirhabdium butyrativorans</name>
    <dbReference type="NCBI Taxonomy" id="340467"/>
    <lineage>
        <taxon>Bacteria</taxon>
        <taxon>Pseudomonadati</taxon>
        <taxon>Thermodesulfobacteriota</taxon>
        <taxon>Desulfobacteria</taxon>
        <taxon>Desulfobacterales</taxon>
        <taxon>Desulfatirhabdiaceae</taxon>
        <taxon>Desulfatirhabdium</taxon>
    </lineage>
</organism>
<evidence type="ECO:0000259" key="11">
    <source>
        <dbReference type="Pfam" id="PF00254"/>
    </source>
</evidence>
<dbReference type="GO" id="GO:0043022">
    <property type="term" value="F:ribosome binding"/>
    <property type="evidence" value="ECO:0007669"/>
    <property type="project" value="TreeGrafter"/>
</dbReference>
<dbReference type="Gene3D" id="1.10.3120.10">
    <property type="entry name" value="Trigger factor, C-terminal domain"/>
    <property type="match status" value="1"/>
</dbReference>
<dbReference type="Gene3D" id="3.30.70.1050">
    <property type="entry name" value="Trigger factor ribosome-binding domain"/>
    <property type="match status" value="1"/>
</dbReference>
<keyword evidence="7 9" id="KW-0413">Isomerase</keyword>
<sequence>MNYSIESAGEVKKTVSFEFPEAEIRERIDAYYKDLNQKITIKGFRPGKVPRSVLERKFQKDAYREIAFNLMDEAIKEFLKNESDILNILPISALDLAAEPPFRFVADIEVKPKIADIPYKGIAVTRERHVPSEEEIDIHLRMHQRNLTRYEKIAENRPLKEGDMAILAYKATENGQIVAAENDFRYTVGNRFFSADFDRAIEGMQVDETRTVTVSFSPDHRMEAFAGKTLDLEVRLTEIREPILPAIDDELAKQLGEFRNLDELKLAIRDRLTQGYEKRAEQKMHEQIFDAIDQMVQFEVPQKMIDTELGIIVDDYKRAILYHGGKPENIDEEPLRQQYRPLAEKQARRHLILEKIAKQEGLSVEASEIQAFYRETAENLGQDEKVIAQYYESYPAMVEHVRETLLEKKAMRLIVEACSVTEVSADAQTGERPESGAVEEPASSI</sequence>
<dbReference type="Pfam" id="PF05698">
    <property type="entry name" value="Trigger_C"/>
    <property type="match status" value="1"/>
</dbReference>
<comment type="similarity">
    <text evidence="2 9">Belongs to the FKBP-type PPIase family. Tig subfamily.</text>
</comment>
<feature type="domain" description="Trigger factor C-terminal" evidence="13">
    <location>
        <begin position="261"/>
        <end position="416"/>
    </location>
</feature>
<keyword evidence="9" id="KW-0132">Cell division</keyword>
<dbReference type="InterPro" id="IPR008881">
    <property type="entry name" value="Trigger_fac_ribosome-bd_bac"/>
</dbReference>
<dbReference type="Gene3D" id="3.10.50.40">
    <property type="match status" value="1"/>
</dbReference>
<feature type="domain" description="PPIase FKBP-type" evidence="11">
    <location>
        <begin position="158"/>
        <end position="234"/>
    </location>
</feature>
<dbReference type="PANTHER" id="PTHR30560">
    <property type="entry name" value="TRIGGER FACTOR CHAPERONE AND PEPTIDYL-PROLYL CIS/TRANS ISOMERASE"/>
    <property type="match status" value="1"/>
</dbReference>
<feature type="region of interest" description="Disordered" evidence="10">
    <location>
        <begin position="424"/>
        <end position="445"/>
    </location>
</feature>
<dbReference type="AlphaFoldDB" id="A0A7C4RMA2"/>
<comment type="domain">
    <text evidence="9">Consists of 3 domains; the N-terminus binds the ribosome, the middle domain has PPIase activity, while the C-terminus has intrinsic chaperone activity on its own.</text>
</comment>
<dbReference type="SUPFAM" id="SSF109998">
    <property type="entry name" value="Triger factor/SurA peptide-binding domain-like"/>
    <property type="match status" value="1"/>
</dbReference>
<dbReference type="InterPro" id="IPR005215">
    <property type="entry name" value="Trig_fac"/>
</dbReference>
<evidence type="ECO:0000256" key="8">
    <source>
        <dbReference type="ARBA" id="ARBA00029986"/>
    </source>
</evidence>
<dbReference type="InterPro" id="IPR046357">
    <property type="entry name" value="PPIase_dom_sf"/>
</dbReference>
<keyword evidence="5 9" id="KW-0697">Rotamase</keyword>
<gene>
    <name evidence="9 14" type="primary">tig</name>
    <name evidence="14" type="ORF">ENS29_02840</name>
</gene>
<dbReference type="InterPro" id="IPR037041">
    <property type="entry name" value="Trigger_fac_C_sf"/>
</dbReference>
<keyword evidence="9" id="KW-0963">Cytoplasm</keyword>
<dbReference type="EMBL" id="DSUH01000064">
    <property type="protein sequence ID" value="HGU31775.1"/>
    <property type="molecule type" value="Genomic_DNA"/>
</dbReference>
<dbReference type="GO" id="GO:0005737">
    <property type="term" value="C:cytoplasm"/>
    <property type="evidence" value="ECO:0007669"/>
    <property type="project" value="UniProtKB-SubCell"/>
</dbReference>
<dbReference type="PIRSF" id="PIRSF003095">
    <property type="entry name" value="Trigger_factor"/>
    <property type="match status" value="1"/>
</dbReference>